<gene>
    <name evidence="1" type="ORF">AVDCRST_MAG87-3295</name>
</gene>
<accession>A0A6J4VJL2</accession>
<feature type="non-terminal residue" evidence="1">
    <location>
        <position position="1"/>
    </location>
</feature>
<dbReference type="EMBL" id="CADCWJ010000725">
    <property type="protein sequence ID" value="CAA9580519.1"/>
    <property type="molecule type" value="Genomic_DNA"/>
</dbReference>
<organism evidence="1">
    <name type="scientific">uncultured Thermomicrobiales bacterium</name>
    <dbReference type="NCBI Taxonomy" id="1645740"/>
    <lineage>
        <taxon>Bacteria</taxon>
        <taxon>Pseudomonadati</taxon>
        <taxon>Thermomicrobiota</taxon>
        <taxon>Thermomicrobia</taxon>
        <taxon>Thermomicrobiales</taxon>
        <taxon>environmental samples</taxon>
    </lineage>
</organism>
<dbReference type="AlphaFoldDB" id="A0A6J4VJL2"/>
<sequence length="43" mass="4781">APLQRVSRNDLAFLPHPQVSGRRRILRWRPGSISAGTSFHSGV</sequence>
<feature type="non-terminal residue" evidence="1">
    <location>
        <position position="43"/>
    </location>
</feature>
<name>A0A6J4VJL2_9BACT</name>
<evidence type="ECO:0000313" key="1">
    <source>
        <dbReference type="EMBL" id="CAA9580519.1"/>
    </source>
</evidence>
<proteinExistence type="predicted"/>
<reference evidence="1" key="1">
    <citation type="submission" date="2020-02" db="EMBL/GenBank/DDBJ databases">
        <authorList>
            <person name="Meier V. D."/>
        </authorList>
    </citation>
    <scope>NUCLEOTIDE SEQUENCE</scope>
    <source>
        <strain evidence="1">AVDCRST_MAG87</strain>
    </source>
</reference>
<protein>
    <submittedName>
        <fullName evidence="1">Uncharacterized protein</fullName>
    </submittedName>
</protein>